<gene>
    <name evidence="8" type="ORF">CTEN210_07872</name>
</gene>
<keyword evidence="3 7" id="KW-0507">mRNA processing</keyword>
<comment type="similarity">
    <text evidence="2 7">Belongs to the PRP38 family.</text>
</comment>
<evidence type="ECO:0000256" key="7">
    <source>
        <dbReference type="RuleBase" id="RU367025"/>
    </source>
</evidence>
<comment type="subcellular location">
    <subcellularLocation>
        <location evidence="1 7">Nucleus</location>
    </subcellularLocation>
</comment>
<evidence type="ECO:0000256" key="1">
    <source>
        <dbReference type="ARBA" id="ARBA00004123"/>
    </source>
</evidence>
<reference evidence="8 9" key="1">
    <citation type="journal article" date="2021" name="Sci. Rep.">
        <title>The genome of the diatom Chaetoceros tenuissimus carries an ancient integrated fragment of an extant virus.</title>
        <authorList>
            <person name="Hongo Y."/>
            <person name="Kimura K."/>
            <person name="Takaki Y."/>
            <person name="Yoshida Y."/>
            <person name="Baba S."/>
            <person name="Kobayashi G."/>
            <person name="Nagasaki K."/>
            <person name="Hano T."/>
            <person name="Tomaru Y."/>
        </authorList>
    </citation>
    <scope>NUCLEOTIDE SEQUENCE [LARGE SCALE GENOMIC DNA]</scope>
    <source>
        <strain evidence="8 9">NIES-3715</strain>
    </source>
</reference>
<evidence type="ECO:0000256" key="4">
    <source>
        <dbReference type="ARBA" id="ARBA00022728"/>
    </source>
</evidence>
<comment type="caution">
    <text evidence="8">The sequence shown here is derived from an EMBL/GenBank/DDBJ whole genome shotgun (WGS) entry which is preliminary data.</text>
</comment>
<evidence type="ECO:0000256" key="6">
    <source>
        <dbReference type="ARBA" id="ARBA00023242"/>
    </source>
</evidence>
<dbReference type="PANTHER" id="PTHR23142">
    <property type="entry name" value="PRE-MRNA-SPLICING FACTOR 38A-RELATED"/>
    <property type="match status" value="1"/>
</dbReference>
<evidence type="ECO:0000313" key="8">
    <source>
        <dbReference type="EMBL" id="GFH51396.1"/>
    </source>
</evidence>
<evidence type="ECO:0000313" key="9">
    <source>
        <dbReference type="Proteomes" id="UP001054902"/>
    </source>
</evidence>
<evidence type="ECO:0000256" key="5">
    <source>
        <dbReference type="ARBA" id="ARBA00023187"/>
    </source>
</evidence>
<dbReference type="InterPro" id="IPR005037">
    <property type="entry name" value="PRP38"/>
</dbReference>
<dbReference type="AlphaFoldDB" id="A0AAD3CUI1"/>
<dbReference type="GO" id="GO:0000398">
    <property type="term" value="P:mRNA splicing, via spliceosome"/>
    <property type="evidence" value="ECO:0007669"/>
    <property type="project" value="UniProtKB-UniRule"/>
</dbReference>
<protein>
    <recommendedName>
        <fullName evidence="7">Pre-mRNA-splicing factor 38</fullName>
    </recommendedName>
</protein>
<evidence type="ECO:0000256" key="3">
    <source>
        <dbReference type="ARBA" id="ARBA00022664"/>
    </source>
</evidence>
<keyword evidence="9" id="KW-1185">Reference proteome</keyword>
<evidence type="ECO:0000256" key="2">
    <source>
        <dbReference type="ARBA" id="ARBA00006164"/>
    </source>
</evidence>
<comment type="function">
    <text evidence="7">Required for pre-mRNA splicing.</text>
</comment>
<dbReference type="GO" id="GO:0005681">
    <property type="term" value="C:spliceosomal complex"/>
    <property type="evidence" value="ECO:0007669"/>
    <property type="project" value="UniProtKB-KW"/>
</dbReference>
<sequence>MSRAALWRQEANVKERERQANETFQIAMEEGRSRPQKGLIPLSNTNTFNLNPMLLGNISKSPYFLKSCSQVKDWTALVDEIYYHVQHMEPWTQGKIHIHMENLEGLIV</sequence>
<keyword evidence="5 7" id="KW-0508">mRNA splicing</keyword>
<organism evidence="8 9">
    <name type="scientific">Chaetoceros tenuissimus</name>
    <dbReference type="NCBI Taxonomy" id="426638"/>
    <lineage>
        <taxon>Eukaryota</taxon>
        <taxon>Sar</taxon>
        <taxon>Stramenopiles</taxon>
        <taxon>Ochrophyta</taxon>
        <taxon>Bacillariophyta</taxon>
        <taxon>Coscinodiscophyceae</taxon>
        <taxon>Chaetocerotophycidae</taxon>
        <taxon>Chaetocerotales</taxon>
        <taxon>Chaetocerotaceae</taxon>
        <taxon>Chaetoceros</taxon>
    </lineage>
</organism>
<keyword evidence="4 7" id="KW-0747">Spliceosome</keyword>
<dbReference type="Pfam" id="PF03371">
    <property type="entry name" value="PRP38"/>
    <property type="match status" value="1"/>
</dbReference>
<dbReference type="EMBL" id="BLLK01000045">
    <property type="protein sequence ID" value="GFH51396.1"/>
    <property type="molecule type" value="Genomic_DNA"/>
</dbReference>
<accession>A0AAD3CUI1</accession>
<dbReference type="Proteomes" id="UP001054902">
    <property type="component" value="Unassembled WGS sequence"/>
</dbReference>
<keyword evidence="6 7" id="KW-0539">Nucleus</keyword>
<proteinExistence type="inferred from homology"/>
<name>A0AAD3CUI1_9STRA</name>